<dbReference type="EMBL" id="MU267626">
    <property type="protein sequence ID" value="KAH7913669.1"/>
    <property type="molecule type" value="Genomic_DNA"/>
</dbReference>
<proteinExistence type="predicted"/>
<accession>A0ACB8AL67</accession>
<dbReference type="Proteomes" id="UP000790377">
    <property type="component" value="Unassembled WGS sequence"/>
</dbReference>
<evidence type="ECO:0000313" key="1">
    <source>
        <dbReference type="EMBL" id="KAH7913669.1"/>
    </source>
</evidence>
<reference evidence="1" key="1">
    <citation type="journal article" date="2021" name="New Phytol.">
        <title>Evolutionary innovations through gain and loss of genes in the ectomycorrhizal Boletales.</title>
        <authorList>
            <person name="Wu G."/>
            <person name="Miyauchi S."/>
            <person name="Morin E."/>
            <person name="Kuo A."/>
            <person name="Drula E."/>
            <person name="Varga T."/>
            <person name="Kohler A."/>
            <person name="Feng B."/>
            <person name="Cao Y."/>
            <person name="Lipzen A."/>
            <person name="Daum C."/>
            <person name="Hundley H."/>
            <person name="Pangilinan J."/>
            <person name="Johnson J."/>
            <person name="Barry K."/>
            <person name="LaButti K."/>
            <person name="Ng V."/>
            <person name="Ahrendt S."/>
            <person name="Min B."/>
            <person name="Choi I.G."/>
            <person name="Park H."/>
            <person name="Plett J.M."/>
            <person name="Magnuson J."/>
            <person name="Spatafora J.W."/>
            <person name="Nagy L.G."/>
            <person name="Henrissat B."/>
            <person name="Grigoriev I.V."/>
            <person name="Yang Z.L."/>
            <person name="Xu J."/>
            <person name="Martin F.M."/>
        </authorList>
    </citation>
    <scope>NUCLEOTIDE SEQUENCE</scope>
    <source>
        <strain evidence="1">ATCC 28755</strain>
    </source>
</reference>
<gene>
    <name evidence="1" type="ORF">BJ138DRAFT_1145463</name>
</gene>
<name>A0ACB8AL67_9AGAM</name>
<sequence>MDTHVAVLPIDIIDTLATQLNEKRSPSIPSSARFLRLPHPRTGIASLFLPYELNRENLVNTGTPKSSILEVQAVTPPNARSWFIEENVVSDGKLLIMTPVDPVFLLIPILQSLQPKDGSAVKFRPADDIFTDAAELLATGSKATATKDPSSLIPKNDIATFASLDCVKRAMKRVCEVKEITPEIRVFKFSPEKLLQYLRAKVDRLSTPRVLEMSRGLIRGLAKDGLMEDGKEDLLALGRIRSACDLVAQYIPQDIYHSLLASYDFKALEAYLKGLQTEQFARVAATNPTKTKITKTASTEDAGKKRKAKGSQGVEKLKKANTNGMSKLSSFFKKTAED</sequence>
<protein>
    <submittedName>
        <fullName evidence="1">Ribonuclease H2, subunit B</fullName>
    </submittedName>
</protein>
<organism evidence="1 2">
    <name type="scientific">Hygrophoropsis aurantiaca</name>
    <dbReference type="NCBI Taxonomy" id="72124"/>
    <lineage>
        <taxon>Eukaryota</taxon>
        <taxon>Fungi</taxon>
        <taxon>Dikarya</taxon>
        <taxon>Basidiomycota</taxon>
        <taxon>Agaricomycotina</taxon>
        <taxon>Agaricomycetes</taxon>
        <taxon>Agaricomycetidae</taxon>
        <taxon>Boletales</taxon>
        <taxon>Coniophorineae</taxon>
        <taxon>Hygrophoropsidaceae</taxon>
        <taxon>Hygrophoropsis</taxon>
    </lineage>
</organism>
<evidence type="ECO:0000313" key="2">
    <source>
        <dbReference type="Proteomes" id="UP000790377"/>
    </source>
</evidence>
<comment type="caution">
    <text evidence="1">The sequence shown here is derived from an EMBL/GenBank/DDBJ whole genome shotgun (WGS) entry which is preliminary data.</text>
</comment>
<keyword evidence="2" id="KW-1185">Reference proteome</keyword>